<dbReference type="OMA" id="VPVAKEY"/>
<evidence type="ECO:0000313" key="1">
    <source>
        <dbReference type="RefSeq" id="XP_016479429.1"/>
    </source>
</evidence>
<dbReference type="OrthoDB" id="1260308at2759"/>
<sequence>MNPLEVVVQVENRGTSPVFLKERFLYALPGQYGLVIKLDAHEIKVFSAQKFFRRNKLFRRPSIIEVHDVNGKLVQRVTPQTFMIFPKIIIYETPDEKGGSIILGIRPGRALELSRLRAFTFLAMGYKGRDEVPVAKEYSQ</sequence>
<name>A0A1S4ARX0_TOBAC</name>
<dbReference type="AlphaFoldDB" id="A0A1S4ARX0"/>
<protein>
    <submittedName>
        <fullName evidence="1">Uncharacterized protein</fullName>
    </submittedName>
</protein>
<proteinExistence type="predicted"/>
<gene>
    <name evidence="1" type="primary">LOC107800717</name>
</gene>
<accession>A0A1S4ARX0</accession>
<dbReference type="PaxDb" id="4097-A0A1S4ARX0"/>
<reference evidence="1" key="1">
    <citation type="submission" date="2025-08" db="UniProtKB">
        <authorList>
            <consortium name="RefSeq"/>
        </authorList>
    </citation>
    <scope>IDENTIFICATION</scope>
</reference>
<dbReference type="RefSeq" id="XP_016479429.1">
    <property type="nucleotide sequence ID" value="XM_016623943.1"/>
</dbReference>
<organism evidence="1">
    <name type="scientific">Nicotiana tabacum</name>
    <name type="common">Common tobacco</name>
    <dbReference type="NCBI Taxonomy" id="4097"/>
    <lineage>
        <taxon>Eukaryota</taxon>
        <taxon>Viridiplantae</taxon>
        <taxon>Streptophyta</taxon>
        <taxon>Embryophyta</taxon>
        <taxon>Tracheophyta</taxon>
        <taxon>Spermatophyta</taxon>
        <taxon>Magnoliopsida</taxon>
        <taxon>eudicotyledons</taxon>
        <taxon>Gunneridae</taxon>
        <taxon>Pentapetalae</taxon>
        <taxon>asterids</taxon>
        <taxon>lamiids</taxon>
        <taxon>Solanales</taxon>
        <taxon>Solanaceae</taxon>
        <taxon>Nicotianoideae</taxon>
        <taxon>Nicotianeae</taxon>
        <taxon>Nicotiana</taxon>
    </lineage>
</organism>
<dbReference type="KEGG" id="nta:107800717"/>